<comment type="caution">
    <text evidence="1">The sequence shown here is derived from an EMBL/GenBank/DDBJ whole genome shotgun (WGS) entry which is preliminary data.</text>
</comment>
<sequence length="81" mass="9722">EERLRDHILKFEKKLDDLHKDVDLFKRKDVLSTDEMRTNVEKLADINKLVEEYRAQGELINRDQALLAWEVTPFPKLQEIM</sequence>
<dbReference type="Proteomes" id="UP000663873">
    <property type="component" value="Unassembled WGS sequence"/>
</dbReference>
<feature type="non-terminal residue" evidence="1">
    <location>
        <position position="1"/>
    </location>
</feature>
<reference evidence="1" key="1">
    <citation type="submission" date="2021-02" db="EMBL/GenBank/DDBJ databases">
        <authorList>
            <person name="Nowell W R."/>
        </authorList>
    </citation>
    <scope>NUCLEOTIDE SEQUENCE</scope>
</reference>
<dbReference type="EMBL" id="CAJOBP010062786">
    <property type="protein sequence ID" value="CAF4857009.1"/>
    <property type="molecule type" value="Genomic_DNA"/>
</dbReference>
<evidence type="ECO:0000313" key="1">
    <source>
        <dbReference type="EMBL" id="CAF4857009.1"/>
    </source>
</evidence>
<proteinExistence type="predicted"/>
<feature type="non-terminal residue" evidence="1">
    <location>
        <position position="81"/>
    </location>
</feature>
<protein>
    <submittedName>
        <fullName evidence="1">Uncharacterized protein</fullName>
    </submittedName>
</protein>
<name>A0A821SII4_9BILA</name>
<keyword evidence="2" id="KW-1185">Reference proteome</keyword>
<dbReference type="AlphaFoldDB" id="A0A821SII4"/>
<organism evidence="1 2">
    <name type="scientific">Rotaria socialis</name>
    <dbReference type="NCBI Taxonomy" id="392032"/>
    <lineage>
        <taxon>Eukaryota</taxon>
        <taxon>Metazoa</taxon>
        <taxon>Spiralia</taxon>
        <taxon>Gnathifera</taxon>
        <taxon>Rotifera</taxon>
        <taxon>Eurotatoria</taxon>
        <taxon>Bdelloidea</taxon>
        <taxon>Philodinida</taxon>
        <taxon>Philodinidae</taxon>
        <taxon>Rotaria</taxon>
    </lineage>
</organism>
<evidence type="ECO:0000313" key="2">
    <source>
        <dbReference type="Proteomes" id="UP000663873"/>
    </source>
</evidence>
<accession>A0A821SII4</accession>
<gene>
    <name evidence="1" type="ORF">UJA718_LOCUS43722</name>
</gene>